<dbReference type="Gene3D" id="2.60.34.10">
    <property type="entry name" value="Substrate Binding Domain Of DNAk, Chain A, domain 1"/>
    <property type="match status" value="1"/>
</dbReference>
<name>A0A397SC09_9GLOM</name>
<dbReference type="InterPro" id="IPR029047">
    <property type="entry name" value="HSP70_peptide-bd_sf"/>
</dbReference>
<proteinExistence type="predicted"/>
<keyword evidence="5" id="KW-1185">Reference proteome</keyword>
<feature type="coiled-coil region" evidence="3">
    <location>
        <begin position="79"/>
        <end position="140"/>
    </location>
</feature>
<dbReference type="Proteomes" id="UP000265703">
    <property type="component" value="Unassembled WGS sequence"/>
</dbReference>
<dbReference type="AlphaFoldDB" id="A0A397SC09"/>
<accession>A0A397SC09</accession>
<dbReference type="GO" id="GO:0005524">
    <property type="term" value="F:ATP binding"/>
    <property type="evidence" value="ECO:0007669"/>
    <property type="project" value="UniProtKB-KW"/>
</dbReference>
<dbReference type="STRING" id="658196.A0A397SC09"/>
<dbReference type="Gene3D" id="1.20.1270.10">
    <property type="match status" value="1"/>
</dbReference>
<dbReference type="InterPro" id="IPR013126">
    <property type="entry name" value="Hsp_70_fam"/>
</dbReference>
<evidence type="ECO:0000256" key="1">
    <source>
        <dbReference type="ARBA" id="ARBA00022741"/>
    </source>
</evidence>
<gene>
    <name evidence="4" type="ORF">C1645_835431</name>
</gene>
<evidence type="ECO:0000256" key="2">
    <source>
        <dbReference type="ARBA" id="ARBA00022840"/>
    </source>
</evidence>
<organism evidence="4 5">
    <name type="scientific">Glomus cerebriforme</name>
    <dbReference type="NCBI Taxonomy" id="658196"/>
    <lineage>
        <taxon>Eukaryota</taxon>
        <taxon>Fungi</taxon>
        <taxon>Fungi incertae sedis</taxon>
        <taxon>Mucoromycota</taxon>
        <taxon>Glomeromycotina</taxon>
        <taxon>Glomeromycetes</taxon>
        <taxon>Glomerales</taxon>
        <taxon>Glomeraceae</taxon>
        <taxon>Glomus</taxon>
    </lineage>
</organism>
<dbReference type="InterPro" id="IPR029048">
    <property type="entry name" value="HSP70_C_sf"/>
</dbReference>
<dbReference type="EMBL" id="QKYT01000670">
    <property type="protein sequence ID" value="RIA82389.1"/>
    <property type="molecule type" value="Genomic_DNA"/>
</dbReference>
<keyword evidence="1" id="KW-0547">Nucleotide-binding</keyword>
<protein>
    <submittedName>
        <fullName evidence="4">Heat shock protein 70kD, peptide-binding domain-containing protein</fullName>
    </submittedName>
</protein>
<dbReference type="SUPFAM" id="SSF100920">
    <property type="entry name" value="Heat shock protein 70kD (HSP70), peptide-binding domain"/>
    <property type="match status" value="1"/>
</dbReference>
<keyword evidence="2" id="KW-0067">ATP-binding</keyword>
<dbReference type="PANTHER" id="PTHR19375">
    <property type="entry name" value="HEAT SHOCK PROTEIN 70KDA"/>
    <property type="match status" value="1"/>
</dbReference>
<keyword evidence="4" id="KW-0346">Stress response</keyword>
<dbReference type="GO" id="GO:0140662">
    <property type="term" value="F:ATP-dependent protein folding chaperone"/>
    <property type="evidence" value="ECO:0007669"/>
    <property type="project" value="InterPro"/>
</dbReference>
<dbReference type="Pfam" id="PF00012">
    <property type="entry name" value="HSP70"/>
    <property type="match status" value="1"/>
</dbReference>
<dbReference type="OrthoDB" id="2401965at2759"/>
<evidence type="ECO:0000313" key="4">
    <source>
        <dbReference type="EMBL" id="RIA82389.1"/>
    </source>
</evidence>
<sequence length="178" mass="20805">MPMTEGDVLDKVIPQNTTIPTKAKRIYSTAADYQTSVFIEVYQGERPKASEEGNRRLGGFELTGIEPQPRQVPQIEVDQNLSKEEVEKMKQAAEKMRAEDEKWENNIKVLNYAQTTCYTLEKEIKEIEELTEKYKKKHGKDFAETDPQFPNQFSEFKKMWEELKQTTEAKNYAELEEK</sequence>
<reference evidence="4 5" key="1">
    <citation type="submission" date="2018-06" db="EMBL/GenBank/DDBJ databases">
        <title>Comparative genomics reveals the genomic features of Rhizophagus irregularis, R. cerebriforme, R. diaphanum and Gigaspora rosea, and their symbiotic lifestyle signature.</title>
        <authorList>
            <person name="Morin E."/>
            <person name="San Clemente H."/>
            <person name="Chen E.C.H."/>
            <person name="De La Providencia I."/>
            <person name="Hainaut M."/>
            <person name="Kuo A."/>
            <person name="Kohler A."/>
            <person name="Murat C."/>
            <person name="Tang N."/>
            <person name="Roy S."/>
            <person name="Loubradou J."/>
            <person name="Henrissat B."/>
            <person name="Grigoriev I.V."/>
            <person name="Corradi N."/>
            <person name="Roux C."/>
            <person name="Martin F.M."/>
        </authorList>
    </citation>
    <scope>NUCLEOTIDE SEQUENCE [LARGE SCALE GENOMIC DNA]</scope>
    <source>
        <strain evidence="4 5">DAOM 227022</strain>
    </source>
</reference>
<evidence type="ECO:0000256" key="3">
    <source>
        <dbReference type="SAM" id="Coils"/>
    </source>
</evidence>
<keyword evidence="3" id="KW-0175">Coiled coil</keyword>
<comment type="caution">
    <text evidence="4">The sequence shown here is derived from an EMBL/GenBank/DDBJ whole genome shotgun (WGS) entry which is preliminary data.</text>
</comment>
<evidence type="ECO:0000313" key="5">
    <source>
        <dbReference type="Proteomes" id="UP000265703"/>
    </source>
</evidence>